<name>A0A7U2I072_PHANO</name>
<gene>
    <name evidence="2" type="ORF">JI435_017850</name>
</gene>
<sequence length="235" mass="25917">MPATTNGSEHGHYSDHSTLADASADNNSKAVPELSQVSYRFETPEEVEGRRQRAIVSNLDTEESGLRPRTPPRRRPQVTSAGSISLENSSNTNASSSLVTISTMMDNLGDPDISSSGLHPGRPENRSVALASQPTITSPDLGEDSRRAAPRREDRFKALNALPGRRTDAPTHYDNLDDIGAQGPTRPVSGVEPSRRPKDHLVGYMSDRFVTDLQNYQPPQRVKLKNRRARRLFCF</sequence>
<feature type="region of interest" description="Disordered" evidence="1">
    <location>
        <begin position="179"/>
        <end position="199"/>
    </location>
</feature>
<accession>A0A7U2I072</accession>
<dbReference type="AlphaFoldDB" id="A0A7U2I072"/>
<protein>
    <submittedName>
        <fullName evidence="2">Uncharacterized protein</fullName>
    </submittedName>
</protein>
<evidence type="ECO:0000313" key="2">
    <source>
        <dbReference type="EMBL" id="QRC96899.1"/>
    </source>
</evidence>
<dbReference type="RefSeq" id="XP_001792413.1">
    <property type="nucleotide sequence ID" value="XM_001792361.1"/>
</dbReference>
<keyword evidence="3" id="KW-1185">Reference proteome</keyword>
<reference evidence="3" key="1">
    <citation type="journal article" date="2021" name="BMC Genomics">
        <title>Chromosome-level genome assembly and manually-curated proteome of model necrotroph Parastagonospora nodorum Sn15 reveals a genome-wide trove of candidate effector homologs, and redundancy of virulence-related functions within an accessory chromosome.</title>
        <authorList>
            <person name="Bertazzoni S."/>
            <person name="Jones D.A.B."/>
            <person name="Phan H.T."/>
            <person name="Tan K.-C."/>
            <person name="Hane J.K."/>
        </authorList>
    </citation>
    <scope>NUCLEOTIDE SEQUENCE [LARGE SCALE GENOMIC DNA]</scope>
    <source>
        <strain evidence="3">SN15 / ATCC MYA-4574 / FGSC 10173)</strain>
    </source>
</reference>
<dbReference type="KEGG" id="pno:SNOG_01785"/>
<evidence type="ECO:0000313" key="3">
    <source>
        <dbReference type="Proteomes" id="UP000663193"/>
    </source>
</evidence>
<dbReference type="Proteomes" id="UP000663193">
    <property type="component" value="Chromosome 6"/>
</dbReference>
<dbReference type="VEuPathDB" id="FungiDB:JI435_017850"/>
<feature type="region of interest" description="Disordered" evidence="1">
    <location>
        <begin position="108"/>
        <end position="149"/>
    </location>
</feature>
<proteinExistence type="predicted"/>
<evidence type="ECO:0000256" key="1">
    <source>
        <dbReference type="SAM" id="MobiDB-lite"/>
    </source>
</evidence>
<feature type="compositionally biased region" description="Polar residues" evidence="1">
    <location>
        <begin position="77"/>
        <end position="93"/>
    </location>
</feature>
<organism evidence="2 3">
    <name type="scientific">Phaeosphaeria nodorum (strain SN15 / ATCC MYA-4574 / FGSC 10173)</name>
    <name type="common">Glume blotch fungus</name>
    <name type="synonym">Parastagonospora nodorum</name>
    <dbReference type="NCBI Taxonomy" id="321614"/>
    <lineage>
        <taxon>Eukaryota</taxon>
        <taxon>Fungi</taxon>
        <taxon>Dikarya</taxon>
        <taxon>Ascomycota</taxon>
        <taxon>Pezizomycotina</taxon>
        <taxon>Dothideomycetes</taxon>
        <taxon>Pleosporomycetidae</taxon>
        <taxon>Pleosporales</taxon>
        <taxon>Pleosporineae</taxon>
        <taxon>Phaeosphaeriaceae</taxon>
        <taxon>Parastagonospora</taxon>
    </lineage>
</organism>
<dbReference type="EMBL" id="CP069028">
    <property type="protein sequence ID" value="QRC96899.1"/>
    <property type="molecule type" value="Genomic_DNA"/>
</dbReference>
<feature type="region of interest" description="Disordered" evidence="1">
    <location>
        <begin position="1"/>
        <end position="93"/>
    </location>
</feature>